<organism evidence="3 4">
    <name type="scientific">Palleronia abyssalis</name>
    <dbReference type="NCBI Taxonomy" id="1501240"/>
    <lineage>
        <taxon>Bacteria</taxon>
        <taxon>Pseudomonadati</taxon>
        <taxon>Pseudomonadota</taxon>
        <taxon>Alphaproteobacteria</taxon>
        <taxon>Rhodobacterales</taxon>
        <taxon>Roseobacteraceae</taxon>
        <taxon>Palleronia</taxon>
    </lineage>
</organism>
<reference evidence="3 4" key="1">
    <citation type="submission" date="2018-03" db="EMBL/GenBank/DDBJ databases">
        <authorList>
            <person name="Keele B.F."/>
        </authorList>
    </citation>
    <scope>NUCLEOTIDE SEQUENCE [LARGE SCALE GENOMIC DNA]</scope>
    <source>
        <strain evidence="3 4">CECT 8504</strain>
    </source>
</reference>
<evidence type="ECO:0000313" key="3">
    <source>
        <dbReference type="EMBL" id="SPJ23226.1"/>
    </source>
</evidence>
<dbReference type="Gene3D" id="2.30.30.40">
    <property type="entry name" value="SH3 Domains"/>
    <property type="match status" value="1"/>
</dbReference>
<accession>A0A2R8BT11</accession>
<name>A0A2R8BT11_9RHOB</name>
<feature type="chain" id="PRO_5015352687" description="SH3b domain-containing protein" evidence="1">
    <location>
        <begin position="20"/>
        <end position="204"/>
    </location>
</feature>
<dbReference type="RefSeq" id="WP_108893082.1">
    <property type="nucleotide sequence ID" value="NZ_ONZF01000002.1"/>
</dbReference>
<dbReference type="EMBL" id="ONZF01000002">
    <property type="protein sequence ID" value="SPJ23226.1"/>
    <property type="molecule type" value="Genomic_DNA"/>
</dbReference>
<keyword evidence="4" id="KW-1185">Reference proteome</keyword>
<feature type="signal peptide" evidence="1">
    <location>
        <begin position="1"/>
        <end position="19"/>
    </location>
</feature>
<keyword evidence="1" id="KW-0732">Signal</keyword>
<dbReference type="AlphaFoldDB" id="A0A2R8BT11"/>
<evidence type="ECO:0000313" key="4">
    <source>
        <dbReference type="Proteomes" id="UP000244912"/>
    </source>
</evidence>
<dbReference type="Pfam" id="PF08239">
    <property type="entry name" value="SH3_3"/>
    <property type="match status" value="1"/>
</dbReference>
<proteinExistence type="predicted"/>
<gene>
    <name evidence="3" type="ORF">PAA8504_01032</name>
</gene>
<feature type="domain" description="SH3b" evidence="2">
    <location>
        <begin position="37"/>
        <end position="90"/>
    </location>
</feature>
<dbReference type="InterPro" id="IPR003646">
    <property type="entry name" value="SH3-like_bac-type"/>
</dbReference>
<dbReference type="OrthoDB" id="5489750at2"/>
<protein>
    <recommendedName>
        <fullName evidence="2">SH3b domain-containing protein</fullName>
    </recommendedName>
</protein>
<evidence type="ECO:0000256" key="1">
    <source>
        <dbReference type="SAM" id="SignalP"/>
    </source>
</evidence>
<evidence type="ECO:0000259" key="2">
    <source>
        <dbReference type="Pfam" id="PF08239"/>
    </source>
</evidence>
<dbReference type="Proteomes" id="UP000244912">
    <property type="component" value="Unassembled WGS sequence"/>
</dbReference>
<sequence>MIRAILITMILAVAAPAMATQNAVPGLYAVADVADDDTLNVRERPNANAAILGELGPGARNVEVVDLSDEADWGLVNIDGRSGWVSMAFLRPMPNEFQGRFPSPATCFGTEPFWSVEIDTKEVSFARAGEQTMTFTAGNRTTAEGRRDRWSLRAFDEGRSLTTVIGTDLCTDGMSDQTFGLSGDVILSTDDSHVLLSGCCSLAR</sequence>